<dbReference type="AlphaFoldDB" id="A0A2V3UDP9"/>
<dbReference type="RefSeq" id="WP_110373942.1">
    <property type="nucleotide sequence ID" value="NZ_JAHBRY010000001.1"/>
</dbReference>
<dbReference type="InterPro" id="IPR035421">
    <property type="entry name" value="Terminase_6C"/>
</dbReference>
<dbReference type="NCBIfam" id="TIGR01630">
    <property type="entry name" value="psiM2_ORF9"/>
    <property type="match status" value="1"/>
</dbReference>
<dbReference type="Proteomes" id="UP000248021">
    <property type="component" value="Unassembled WGS sequence"/>
</dbReference>
<reference evidence="3 4" key="1">
    <citation type="submission" date="2018-05" db="EMBL/GenBank/DDBJ databases">
        <title>Genomic Encyclopedia of Type Strains, Phase IV (KMG-IV): sequencing the most valuable type-strain genomes for metagenomic binning, comparative biology and taxonomic classification.</title>
        <authorList>
            <person name="Goeker M."/>
        </authorList>
    </citation>
    <scope>NUCLEOTIDE SEQUENCE [LARGE SCALE GENOMIC DNA]</scope>
    <source>
        <strain evidence="3 4">DSM 6462</strain>
    </source>
</reference>
<dbReference type="InterPro" id="IPR006517">
    <property type="entry name" value="Phage_terminase_lsu-like_C"/>
</dbReference>
<keyword evidence="1" id="KW-1188">Viral release from host cell</keyword>
<protein>
    <submittedName>
        <fullName evidence="3">Putative phage terminase large subunit-like protein</fullName>
    </submittedName>
</protein>
<evidence type="ECO:0000313" key="4">
    <source>
        <dbReference type="Proteomes" id="UP000248021"/>
    </source>
</evidence>
<accession>A0A2V3UDP9</accession>
<feature type="domain" description="Terminase large subunit gp17-like C-terminal" evidence="2">
    <location>
        <begin position="334"/>
        <end position="483"/>
    </location>
</feature>
<proteinExistence type="predicted"/>
<dbReference type="Pfam" id="PF17289">
    <property type="entry name" value="Terminase_6C"/>
    <property type="match status" value="1"/>
</dbReference>
<comment type="caution">
    <text evidence="3">The sequence shown here is derived from an EMBL/GenBank/DDBJ whole genome shotgun (WGS) entry which is preliminary data.</text>
</comment>
<gene>
    <name evidence="3" type="ORF">C7450_103153</name>
</gene>
<dbReference type="EMBL" id="QJJK01000003">
    <property type="protein sequence ID" value="PXW61636.1"/>
    <property type="molecule type" value="Genomic_DNA"/>
</dbReference>
<dbReference type="OrthoDB" id="9771580at2"/>
<evidence type="ECO:0000259" key="2">
    <source>
        <dbReference type="Pfam" id="PF17289"/>
    </source>
</evidence>
<evidence type="ECO:0000313" key="3">
    <source>
        <dbReference type="EMBL" id="PXW61636.1"/>
    </source>
</evidence>
<organism evidence="3 4">
    <name type="scientific">Chelatococcus asaccharovorans</name>
    <dbReference type="NCBI Taxonomy" id="28210"/>
    <lineage>
        <taxon>Bacteria</taxon>
        <taxon>Pseudomonadati</taxon>
        <taxon>Pseudomonadota</taxon>
        <taxon>Alphaproteobacteria</taxon>
        <taxon>Hyphomicrobiales</taxon>
        <taxon>Chelatococcaceae</taxon>
        <taxon>Chelatococcus</taxon>
    </lineage>
</organism>
<name>A0A2V3UDP9_9HYPH</name>
<sequence length="498" mass="55880">MPQIPSLQELDRRIAEGRLSEYIKRGWHTVETASYQHNWHIDAIADHLEAVARREIRRLIINIPPRHMKSLSCGVFFPSWVWAQNPDPNNEGHGLPIRPGTWMGPGVKFLTFSHKVDLSERDAMLSRRVMTSPWYQGHWGRRVAFAPDEGAKGRYRNTAMGARYTGSTNAGSLGEGGDIVMIDDPHPTSGMSDASREATLVTYSETIKSRVNDPVNGVFILVMQRLHEQDLTGYILSREMGWDHLCLPEVYERTHPHPVRSSIGFTDPRGEGDLLWSDRFTPEAHREREIEFGPYATAGQLQQRPAPREGGLFKKWWFVIQRAAPGGGVRARRWDLAATEKRPKSDPDWTVGVRMLKTHDGMLWIEDVVRLRGSPLEVEQAILNTARQDGMGVTQWVPQDPGAAGKMVAQRLVRLLQPYPARIAQEGEMGDKIARADPFAGQAEAGNVVLLKADWNHDFIEEFGLFPNGRHDDQVDAASGAFLALNSTGTPAIRDMIA</sequence>
<evidence type="ECO:0000256" key="1">
    <source>
        <dbReference type="ARBA" id="ARBA00022612"/>
    </source>
</evidence>
<keyword evidence="4" id="KW-1185">Reference proteome</keyword>